<evidence type="ECO:0000313" key="1">
    <source>
        <dbReference type="EMBL" id="KAK9182845.1"/>
    </source>
</evidence>
<reference evidence="1 2" key="1">
    <citation type="submission" date="2024-05" db="EMBL/GenBank/DDBJ databases">
        <title>Haplotype-resolved chromosome-level genome assembly of Huyou (Citrus changshanensis).</title>
        <authorList>
            <person name="Miao C."/>
            <person name="Chen W."/>
            <person name="Wu Y."/>
            <person name="Wang L."/>
            <person name="Zhao S."/>
            <person name="Grierson D."/>
            <person name="Xu C."/>
            <person name="Chen K."/>
        </authorList>
    </citation>
    <scope>NUCLEOTIDE SEQUENCE [LARGE SCALE GENOMIC DNA]</scope>
    <source>
        <strain evidence="1">01-14</strain>
        <tissue evidence="1">Leaf</tissue>
    </source>
</reference>
<dbReference type="EMBL" id="JBCGBO010000024">
    <property type="protein sequence ID" value="KAK9182845.1"/>
    <property type="molecule type" value="Genomic_DNA"/>
</dbReference>
<dbReference type="PANTHER" id="PTHR47592">
    <property type="entry name" value="PBF68 PROTEIN"/>
    <property type="match status" value="1"/>
</dbReference>
<dbReference type="Pfam" id="PF14223">
    <property type="entry name" value="Retrotran_gag_2"/>
    <property type="match status" value="1"/>
</dbReference>
<keyword evidence="2" id="KW-1185">Reference proteome</keyword>
<accession>A0AAP0LVI5</accession>
<dbReference type="PANTHER" id="PTHR47592:SF27">
    <property type="entry name" value="OS08G0421700 PROTEIN"/>
    <property type="match status" value="1"/>
</dbReference>
<evidence type="ECO:0008006" key="3">
    <source>
        <dbReference type="Google" id="ProtNLM"/>
    </source>
</evidence>
<name>A0AAP0LVI5_9ROSI</name>
<dbReference type="Proteomes" id="UP001428341">
    <property type="component" value="Unassembled WGS sequence"/>
</dbReference>
<evidence type="ECO:0000313" key="2">
    <source>
        <dbReference type="Proteomes" id="UP001428341"/>
    </source>
</evidence>
<organism evidence="1 2">
    <name type="scientific">Citrus x changshan-huyou</name>
    <dbReference type="NCBI Taxonomy" id="2935761"/>
    <lineage>
        <taxon>Eukaryota</taxon>
        <taxon>Viridiplantae</taxon>
        <taxon>Streptophyta</taxon>
        <taxon>Embryophyta</taxon>
        <taxon>Tracheophyta</taxon>
        <taxon>Spermatophyta</taxon>
        <taxon>Magnoliopsida</taxon>
        <taxon>eudicotyledons</taxon>
        <taxon>Gunneridae</taxon>
        <taxon>Pentapetalae</taxon>
        <taxon>rosids</taxon>
        <taxon>malvids</taxon>
        <taxon>Sapindales</taxon>
        <taxon>Rutaceae</taxon>
        <taxon>Aurantioideae</taxon>
        <taxon>Citrus</taxon>
    </lineage>
</organism>
<sequence>MSSEDVPAPTTTPALASSSSSIAAALTTAKNLPDVSKIEPFNGEHFKRWQDKIHDILDVHNLAEYLTLSPPEEGCEDFDNKTKTWTANNKICRYTILSALSSNLYDIYYTYKYAYEIWNLLSKNYIIEEAGSQQYFIGDFLHFRMVDNDEHNLYTYFTVYYLITSYF</sequence>
<comment type="caution">
    <text evidence="1">The sequence shown here is derived from an EMBL/GenBank/DDBJ whole genome shotgun (WGS) entry which is preliminary data.</text>
</comment>
<protein>
    <recommendedName>
        <fullName evidence="3">UBN2_3 domain-containing protein</fullName>
    </recommendedName>
</protein>
<dbReference type="AlphaFoldDB" id="A0AAP0LVI5"/>
<proteinExistence type="predicted"/>
<gene>
    <name evidence="1" type="ORF">WN944_025993</name>
</gene>